<dbReference type="EMBL" id="CP001804">
    <property type="protein sequence ID" value="ACY19037.1"/>
    <property type="molecule type" value="Genomic_DNA"/>
</dbReference>
<dbReference type="KEGG" id="hoh:Hoch_6570"/>
<evidence type="ECO:0000259" key="8">
    <source>
        <dbReference type="Pfam" id="PF07669"/>
    </source>
</evidence>
<evidence type="ECO:0000313" key="11">
    <source>
        <dbReference type="Proteomes" id="UP000001880"/>
    </source>
</evidence>
<dbReference type="eggNOG" id="COG0827">
    <property type="taxonomic scope" value="Bacteria"/>
</dbReference>
<organism evidence="10 11">
    <name type="scientific">Haliangium ochraceum (strain DSM 14365 / JCM 11303 / SMP-2)</name>
    <dbReference type="NCBI Taxonomy" id="502025"/>
    <lineage>
        <taxon>Bacteria</taxon>
        <taxon>Pseudomonadati</taxon>
        <taxon>Myxococcota</taxon>
        <taxon>Polyangia</taxon>
        <taxon>Haliangiales</taxon>
        <taxon>Kofleriaceae</taxon>
        <taxon>Haliangium</taxon>
    </lineage>
</organism>
<dbReference type="InterPro" id="IPR050953">
    <property type="entry name" value="N4_N6_ade-DNA_methylase"/>
</dbReference>
<keyword evidence="4" id="KW-0949">S-adenosyl-L-methionine</keyword>
<evidence type="ECO:0000256" key="1">
    <source>
        <dbReference type="ARBA" id="ARBA00011900"/>
    </source>
</evidence>
<evidence type="ECO:0000256" key="5">
    <source>
        <dbReference type="ARBA" id="ARBA00022747"/>
    </source>
</evidence>
<gene>
    <name evidence="10" type="ordered locus">Hoch_6570</name>
</gene>
<protein>
    <recommendedName>
        <fullName evidence="1">site-specific DNA-methyltransferase (adenine-specific)</fullName>
        <ecNumber evidence="1">2.1.1.72</ecNumber>
    </recommendedName>
</protein>
<dbReference type="InterPro" id="IPR025931">
    <property type="entry name" value="TaqI_C"/>
</dbReference>
<accession>D0LRP5</accession>
<dbReference type="EC" id="2.1.1.72" evidence="1"/>
<dbReference type="SUPFAM" id="SSF53335">
    <property type="entry name" value="S-adenosyl-L-methionine-dependent methyltransferases"/>
    <property type="match status" value="1"/>
</dbReference>
<feature type="domain" description="TaqI-like C-terminal specificity" evidence="9">
    <location>
        <begin position="740"/>
        <end position="867"/>
    </location>
</feature>
<evidence type="ECO:0000256" key="4">
    <source>
        <dbReference type="ARBA" id="ARBA00022691"/>
    </source>
</evidence>
<sequence>MTISPIHADVRAAGERDESGRRLALGFVRAVEALGAGFLGASENLRLRQAIADGSIDAPLLYRQLIALVYRLAFLLIAEERGLVRDPRARAAAAPGTAAHTGLRALRERLATPAGSGEGDAWAELRARMDALAADCPRRGLPALGGALWSCNRDVATPELGCPWLIDADCPREHLGVALGALLDAPAAGGDAADAEEAAPARPDWAEIAGDELGSAYEHLLARQPIFVGQAPDFLLRPAPEHARKRSGSYYTPAALVEELLAATLDPALERAARAPDPAAAILALRVCDPACGAGNVLVAAARRMAARLAHARGRGDDPAARQLALRAIVARCIHGVDIDPMAAELCKISLWLAAAEPGTGPGRFDSRIQCGNAVLGATPAQMREGIPAAAFRAVADEDRSVTRRLAQRNRLERQRAARAQLASAARAANTASAAAPSAPSPAAADAWCAAFVWPKRTGADEDAAPTHGAWLRFALADAAGADAAGADDDAAATAGVADSHAHLRERASALARAHRFFHWQHRFPHIFVHADEDAERSPAGWAGGFDVVIGNPPWGQKLVDPMAMPARLLRQRFASLDGIPDAFRPFLELATEITAPGGSFGFVLPDTLLLKNYEPTRRLLLDRCRLRSLSWWGMAFPGVTMDVITLSCALGEATPEHTIEVAVRAPAEPLRHRIEQRAFRHTPRHTFNLHLTAERLALLAHLRRGRPLRDCFEVHEGVHSGNIRGELFVERALDDSCYPLYFGRDELRPFRLLWRGRYLRRAAIPERNSKARYAGAGQRAWHETPKLLLRRTGDSVRAAADLEGRYASNNFFLVLARRDVGCALNLDGLCALLNSALMTEFFRTIEPRRGRAFAELKIKHIGEFPLPPGCVRGDGSYIDSSSEQGCTALNHLGAACRQAAAVADEDALLALQAHTEALVRRLYGL</sequence>
<dbReference type="Gene3D" id="3.90.220.10">
    <property type="entry name" value="Adenine-n6-DNA-methyltransferase Taqi, Chain A, domain 2"/>
    <property type="match status" value="1"/>
</dbReference>
<dbReference type="GO" id="GO:0003677">
    <property type="term" value="F:DNA binding"/>
    <property type="evidence" value="ECO:0007669"/>
    <property type="project" value="UniProtKB-KW"/>
</dbReference>
<keyword evidence="11" id="KW-1185">Reference proteome</keyword>
<dbReference type="PRINTS" id="PR00507">
    <property type="entry name" value="N12N6MTFRASE"/>
</dbReference>
<dbReference type="PANTHER" id="PTHR33841">
    <property type="entry name" value="DNA METHYLTRANSFERASE YEEA-RELATED"/>
    <property type="match status" value="1"/>
</dbReference>
<dbReference type="eggNOG" id="COG1002">
    <property type="taxonomic scope" value="Bacteria"/>
</dbReference>
<keyword evidence="5" id="KW-0680">Restriction system</keyword>
<evidence type="ECO:0000259" key="9">
    <source>
        <dbReference type="Pfam" id="PF12950"/>
    </source>
</evidence>
<name>D0LRP5_HALO1</name>
<evidence type="ECO:0000256" key="3">
    <source>
        <dbReference type="ARBA" id="ARBA00022679"/>
    </source>
</evidence>
<dbReference type="PROSITE" id="PS00092">
    <property type="entry name" value="N6_MTASE"/>
    <property type="match status" value="1"/>
</dbReference>
<dbReference type="GO" id="GO:0009007">
    <property type="term" value="F:site-specific DNA-methyltransferase (adenine-specific) activity"/>
    <property type="evidence" value="ECO:0007669"/>
    <property type="project" value="UniProtKB-EC"/>
</dbReference>
<dbReference type="Proteomes" id="UP000001880">
    <property type="component" value="Chromosome"/>
</dbReference>
<dbReference type="Gene3D" id="3.40.50.150">
    <property type="entry name" value="Vaccinia Virus protein VP39"/>
    <property type="match status" value="2"/>
</dbReference>
<dbReference type="RefSeq" id="WP_012831629.1">
    <property type="nucleotide sequence ID" value="NC_013440.1"/>
</dbReference>
<dbReference type="Pfam" id="PF12950">
    <property type="entry name" value="TaqI_C"/>
    <property type="match status" value="1"/>
</dbReference>
<dbReference type="STRING" id="502025.Hoch_6570"/>
<evidence type="ECO:0000256" key="2">
    <source>
        <dbReference type="ARBA" id="ARBA00022603"/>
    </source>
</evidence>
<dbReference type="Pfam" id="PF07669">
    <property type="entry name" value="Eco57I"/>
    <property type="match status" value="1"/>
</dbReference>
<dbReference type="AlphaFoldDB" id="D0LRP5"/>
<dbReference type="GO" id="GO:0032259">
    <property type="term" value="P:methylation"/>
    <property type="evidence" value="ECO:0007669"/>
    <property type="project" value="UniProtKB-KW"/>
</dbReference>
<evidence type="ECO:0000313" key="10">
    <source>
        <dbReference type="EMBL" id="ACY19037.1"/>
    </source>
</evidence>
<dbReference type="InterPro" id="IPR011639">
    <property type="entry name" value="MethylTrfase_TaqI-like_dom"/>
</dbReference>
<keyword evidence="3" id="KW-0808">Transferase</keyword>
<dbReference type="PANTHER" id="PTHR33841:SF1">
    <property type="entry name" value="DNA METHYLTRANSFERASE A"/>
    <property type="match status" value="1"/>
</dbReference>
<dbReference type="OrthoDB" id="9761012at2"/>
<feature type="domain" description="Type II methyltransferase M.TaqI-like" evidence="8">
    <location>
        <begin position="333"/>
        <end position="630"/>
    </location>
</feature>
<comment type="catalytic activity">
    <reaction evidence="7">
        <text>a 2'-deoxyadenosine in DNA + S-adenosyl-L-methionine = an N(6)-methyl-2'-deoxyadenosine in DNA + S-adenosyl-L-homocysteine + H(+)</text>
        <dbReference type="Rhea" id="RHEA:15197"/>
        <dbReference type="Rhea" id="RHEA-COMP:12418"/>
        <dbReference type="Rhea" id="RHEA-COMP:12419"/>
        <dbReference type="ChEBI" id="CHEBI:15378"/>
        <dbReference type="ChEBI" id="CHEBI:57856"/>
        <dbReference type="ChEBI" id="CHEBI:59789"/>
        <dbReference type="ChEBI" id="CHEBI:90615"/>
        <dbReference type="ChEBI" id="CHEBI:90616"/>
        <dbReference type="EC" id="2.1.1.72"/>
    </reaction>
</comment>
<dbReference type="InterPro" id="IPR029063">
    <property type="entry name" value="SAM-dependent_MTases_sf"/>
</dbReference>
<keyword evidence="6" id="KW-0238">DNA-binding</keyword>
<evidence type="ECO:0000256" key="6">
    <source>
        <dbReference type="ARBA" id="ARBA00023125"/>
    </source>
</evidence>
<reference evidence="10 11" key="1">
    <citation type="journal article" date="2010" name="Stand. Genomic Sci.">
        <title>Complete genome sequence of Haliangium ochraceum type strain (SMP-2).</title>
        <authorList>
            <consortium name="US DOE Joint Genome Institute (JGI-PGF)"/>
            <person name="Ivanova N."/>
            <person name="Daum C."/>
            <person name="Lang E."/>
            <person name="Abt B."/>
            <person name="Kopitz M."/>
            <person name="Saunders E."/>
            <person name="Lapidus A."/>
            <person name="Lucas S."/>
            <person name="Glavina Del Rio T."/>
            <person name="Nolan M."/>
            <person name="Tice H."/>
            <person name="Copeland A."/>
            <person name="Cheng J.F."/>
            <person name="Chen F."/>
            <person name="Bruce D."/>
            <person name="Goodwin L."/>
            <person name="Pitluck S."/>
            <person name="Mavromatis K."/>
            <person name="Pati A."/>
            <person name="Mikhailova N."/>
            <person name="Chen A."/>
            <person name="Palaniappan K."/>
            <person name="Land M."/>
            <person name="Hauser L."/>
            <person name="Chang Y.J."/>
            <person name="Jeffries C.D."/>
            <person name="Detter J.C."/>
            <person name="Brettin T."/>
            <person name="Rohde M."/>
            <person name="Goker M."/>
            <person name="Bristow J."/>
            <person name="Markowitz V."/>
            <person name="Eisen J.A."/>
            <person name="Hugenholtz P."/>
            <person name="Kyrpides N.C."/>
            <person name="Klenk H.P."/>
        </authorList>
    </citation>
    <scope>NUCLEOTIDE SEQUENCE [LARGE SCALE GENOMIC DNA]</scope>
    <source>
        <strain evidence="11">DSM 14365 / CIP 107738 / JCM 11303 / AJ 13395 / SMP-2</strain>
    </source>
</reference>
<evidence type="ECO:0000256" key="7">
    <source>
        <dbReference type="ARBA" id="ARBA00047942"/>
    </source>
</evidence>
<dbReference type="REBASE" id="22303">
    <property type="entry name" value="HocORF6570P"/>
</dbReference>
<keyword evidence="2" id="KW-0489">Methyltransferase</keyword>
<dbReference type="GO" id="GO:0009307">
    <property type="term" value="P:DNA restriction-modification system"/>
    <property type="evidence" value="ECO:0007669"/>
    <property type="project" value="UniProtKB-KW"/>
</dbReference>
<dbReference type="InterPro" id="IPR002052">
    <property type="entry name" value="DNA_methylase_N6_adenine_CS"/>
</dbReference>
<dbReference type="InterPro" id="IPR023135">
    <property type="entry name" value="N6_DNA_MeTrfase_TaqI_C"/>
</dbReference>
<proteinExistence type="predicted"/>
<dbReference type="HOGENOM" id="CLU_315413_0_0_7"/>